<accession>I3ILU0</accession>
<dbReference type="EMBL" id="BAFH01000003">
    <property type="protein sequence ID" value="GAB62685.1"/>
    <property type="molecule type" value="Genomic_DNA"/>
</dbReference>
<evidence type="ECO:0000313" key="2">
    <source>
        <dbReference type="Proteomes" id="UP000002985"/>
    </source>
</evidence>
<organism evidence="1 2">
    <name type="scientific">Candidatus Jettenia caeni</name>
    <dbReference type="NCBI Taxonomy" id="247490"/>
    <lineage>
        <taxon>Bacteria</taxon>
        <taxon>Pseudomonadati</taxon>
        <taxon>Planctomycetota</taxon>
        <taxon>Candidatus Brocadiia</taxon>
        <taxon>Candidatus Brocadiales</taxon>
        <taxon>Candidatus Brocadiaceae</taxon>
        <taxon>Candidatus Jettenia</taxon>
    </lineage>
</organism>
<dbReference type="AlphaFoldDB" id="I3ILU0"/>
<protein>
    <submittedName>
        <fullName evidence="1">Uncharacterized protein</fullName>
    </submittedName>
</protein>
<dbReference type="Proteomes" id="UP000002985">
    <property type="component" value="Unassembled WGS sequence"/>
</dbReference>
<name>I3ILU0_9BACT</name>
<comment type="caution">
    <text evidence="1">The sequence shown here is derived from an EMBL/GenBank/DDBJ whole genome shotgun (WGS) entry which is preliminary data.</text>
</comment>
<gene>
    <name evidence="1" type="ORF">KSU1_C1089</name>
</gene>
<keyword evidence="2" id="KW-1185">Reference proteome</keyword>
<dbReference type="STRING" id="247490.KSU1_C1089"/>
<evidence type="ECO:0000313" key="1">
    <source>
        <dbReference type="EMBL" id="GAB62685.1"/>
    </source>
</evidence>
<proteinExistence type="predicted"/>
<reference evidence="1 2" key="1">
    <citation type="journal article" date="2012" name="FEBS Lett.">
        <title>Anammox organism KSU-1 expresses a NirK-type copper-containing nitrite reductase instead of a NirS-type with cytochrome cd1.</title>
        <authorList>
            <person name="Hira D."/>
            <person name="Toh H."/>
            <person name="Migita C.T."/>
            <person name="Okubo H."/>
            <person name="Nishiyama T."/>
            <person name="Hattori M."/>
            <person name="Furukawa K."/>
            <person name="Fujii T."/>
        </authorList>
    </citation>
    <scope>NUCLEOTIDE SEQUENCE [LARGE SCALE GENOMIC DNA]</scope>
</reference>
<sequence length="66" mass="7782">MYLVPDAEHDRVLLMRTIQNKYGLRDSANLGYMSNTAWEKFIRAEYVRINRPGTTLCEQFILEEEA</sequence>